<organism evidence="1 2">
    <name type="scientific">Crotalaria pallida</name>
    <name type="common">Smooth rattlebox</name>
    <name type="synonym">Crotalaria striata</name>
    <dbReference type="NCBI Taxonomy" id="3830"/>
    <lineage>
        <taxon>Eukaryota</taxon>
        <taxon>Viridiplantae</taxon>
        <taxon>Streptophyta</taxon>
        <taxon>Embryophyta</taxon>
        <taxon>Tracheophyta</taxon>
        <taxon>Spermatophyta</taxon>
        <taxon>Magnoliopsida</taxon>
        <taxon>eudicotyledons</taxon>
        <taxon>Gunneridae</taxon>
        <taxon>Pentapetalae</taxon>
        <taxon>rosids</taxon>
        <taxon>fabids</taxon>
        <taxon>Fabales</taxon>
        <taxon>Fabaceae</taxon>
        <taxon>Papilionoideae</taxon>
        <taxon>50 kb inversion clade</taxon>
        <taxon>genistoids sensu lato</taxon>
        <taxon>core genistoids</taxon>
        <taxon>Crotalarieae</taxon>
        <taxon>Crotalaria</taxon>
    </lineage>
</organism>
<reference evidence="1 2" key="1">
    <citation type="submission" date="2024-01" db="EMBL/GenBank/DDBJ databases">
        <title>The genomes of 5 underutilized Papilionoideae crops provide insights into root nodulation and disease resistanc.</title>
        <authorList>
            <person name="Yuan L."/>
        </authorList>
    </citation>
    <scope>NUCLEOTIDE SEQUENCE [LARGE SCALE GENOMIC DNA]</scope>
    <source>
        <strain evidence="1">ZHUSHIDOU_FW_LH</strain>
        <tissue evidence="1">Leaf</tissue>
    </source>
</reference>
<accession>A0AAN9FJI3</accession>
<protein>
    <submittedName>
        <fullName evidence="1">Uncharacterized protein</fullName>
    </submittedName>
</protein>
<evidence type="ECO:0000313" key="2">
    <source>
        <dbReference type="Proteomes" id="UP001372338"/>
    </source>
</evidence>
<dbReference type="AlphaFoldDB" id="A0AAN9FJI3"/>
<comment type="caution">
    <text evidence="1">The sequence shown here is derived from an EMBL/GenBank/DDBJ whole genome shotgun (WGS) entry which is preliminary data.</text>
</comment>
<keyword evidence="2" id="KW-1185">Reference proteome</keyword>
<dbReference type="EMBL" id="JAYWIO010000003">
    <property type="protein sequence ID" value="KAK7274575.1"/>
    <property type="molecule type" value="Genomic_DNA"/>
</dbReference>
<dbReference type="Proteomes" id="UP001372338">
    <property type="component" value="Unassembled WGS sequence"/>
</dbReference>
<evidence type="ECO:0000313" key="1">
    <source>
        <dbReference type="EMBL" id="KAK7274575.1"/>
    </source>
</evidence>
<sequence>MCGNSVEPPLARPIYQFCDLHARSEIASTCFVLSSPLPSLCPKLYNHLIFLTLSPQRFCFFSLPSFYNSQACKKYTLIIGFLLFPPSPFNPQLSGLTRSAS</sequence>
<gene>
    <name evidence="1" type="ORF">RIF29_15671</name>
</gene>
<name>A0AAN9FJI3_CROPI</name>
<proteinExistence type="predicted"/>